<feature type="domain" description="2Fe-2S ferredoxin-type" evidence="6">
    <location>
        <begin position="4"/>
        <end position="80"/>
    </location>
</feature>
<keyword evidence="2" id="KW-0479">Metal-binding</keyword>
<dbReference type="GO" id="GO:0046872">
    <property type="term" value="F:metal ion binding"/>
    <property type="evidence" value="ECO:0007669"/>
    <property type="project" value="UniProtKB-KW"/>
</dbReference>
<reference evidence="7" key="1">
    <citation type="submission" date="2020-05" db="EMBL/GenBank/DDBJ databases">
        <authorList>
            <person name="Chiriac C."/>
            <person name="Salcher M."/>
            <person name="Ghai R."/>
            <person name="Kavagutti S V."/>
        </authorList>
    </citation>
    <scope>NUCLEOTIDE SEQUENCE</scope>
</reference>
<dbReference type="InterPro" id="IPR001041">
    <property type="entry name" value="2Fe-2S_ferredoxin-type"/>
</dbReference>
<dbReference type="PROSITE" id="PS51085">
    <property type="entry name" value="2FE2S_FER_2"/>
    <property type="match status" value="1"/>
</dbReference>
<dbReference type="InterPro" id="IPR051452">
    <property type="entry name" value="Diverse_Oxidoreductases"/>
</dbReference>
<dbReference type="GO" id="GO:0016491">
    <property type="term" value="F:oxidoreductase activity"/>
    <property type="evidence" value="ECO:0007669"/>
    <property type="project" value="UniProtKB-KW"/>
</dbReference>
<evidence type="ECO:0000256" key="2">
    <source>
        <dbReference type="ARBA" id="ARBA00022723"/>
    </source>
</evidence>
<dbReference type="EMBL" id="CAFABK010000056">
    <property type="protein sequence ID" value="CAB4833030.1"/>
    <property type="molecule type" value="Genomic_DNA"/>
</dbReference>
<dbReference type="InterPro" id="IPR006058">
    <property type="entry name" value="2Fe2S_fd_BS"/>
</dbReference>
<dbReference type="SUPFAM" id="SSF54292">
    <property type="entry name" value="2Fe-2S ferredoxin-like"/>
    <property type="match status" value="1"/>
</dbReference>
<dbReference type="InterPro" id="IPR002888">
    <property type="entry name" value="2Fe-2S-bd"/>
</dbReference>
<evidence type="ECO:0000256" key="3">
    <source>
        <dbReference type="ARBA" id="ARBA00023002"/>
    </source>
</evidence>
<evidence type="ECO:0000313" key="7">
    <source>
        <dbReference type="EMBL" id="CAB4833030.1"/>
    </source>
</evidence>
<dbReference type="Pfam" id="PF00111">
    <property type="entry name" value="Fer2"/>
    <property type="match status" value="1"/>
</dbReference>
<dbReference type="PANTHER" id="PTHR44379">
    <property type="entry name" value="OXIDOREDUCTASE WITH IRON-SULFUR SUBUNIT"/>
    <property type="match status" value="1"/>
</dbReference>
<dbReference type="InterPro" id="IPR036884">
    <property type="entry name" value="2Fe-2S-bd_dom_sf"/>
</dbReference>
<dbReference type="Gene3D" id="3.10.20.30">
    <property type="match status" value="1"/>
</dbReference>
<dbReference type="Gene3D" id="1.10.150.120">
    <property type="entry name" value="[2Fe-2S]-binding domain"/>
    <property type="match status" value="1"/>
</dbReference>
<evidence type="ECO:0000256" key="5">
    <source>
        <dbReference type="ARBA" id="ARBA00023014"/>
    </source>
</evidence>
<gene>
    <name evidence="7" type="ORF">UFOPK3204_01185</name>
</gene>
<dbReference type="PROSITE" id="PS00197">
    <property type="entry name" value="2FE2S_FER_1"/>
    <property type="match status" value="1"/>
</dbReference>
<dbReference type="GO" id="GO:0051537">
    <property type="term" value="F:2 iron, 2 sulfur cluster binding"/>
    <property type="evidence" value="ECO:0007669"/>
    <property type="project" value="UniProtKB-KW"/>
</dbReference>
<organism evidence="7">
    <name type="scientific">freshwater metagenome</name>
    <dbReference type="NCBI Taxonomy" id="449393"/>
    <lineage>
        <taxon>unclassified sequences</taxon>
        <taxon>metagenomes</taxon>
        <taxon>ecological metagenomes</taxon>
    </lineage>
</organism>
<dbReference type="Pfam" id="PF01799">
    <property type="entry name" value="Fer2_2"/>
    <property type="match status" value="1"/>
</dbReference>
<keyword evidence="1" id="KW-0001">2Fe-2S</keyword>
<dbReference type="SUPFAM" id="SSF47741">
    <property type="entry name" value="CO dehydrogenase ISP C-domain like"/>
    <property type="match status" value="1"/>
</dbReference>
<dbReference type="InterPro" id="IPR036010">
    <property type="entry name" value="2Fe-2S_ferredoxin-like_sf"/>
</dbReference>
<keyword evidence="4" id="KW-0408">Iron</keyword>
<dbReference type="PANTHER" id="PTHR44379:SF8">
    <property type="entry name" value="XANTHINE DEHYDROGENASE IRON-SULFUR-BINDING SUBUNIT XDHC-RELATED"/>
    <property type="match status" value="1"/>
</dbReference>
<keyword evidence="5" id="KW-0411">Iron-sulfur</keyword>
<keyword evidence="3" id="KW-0560">Oxidoreductase</keyword>
<evidence type="ECO:0000259" key="6">
    <source>
        <dbReference type="PROSITE" id="PS51085"/>
    </source>
</evidence>
<accession>A0A6J7AKP2</accession>
<dbReference type="AlphaFoldDB" id="A0A6J7AKP2"/>
<evidence type="ECO:0000256" key="1">
    <source>
        <dbReference type="ARBA" id="ARBA00022714"/>
    </source>
</evidence>
<protein>
    <submittedName>
        <fullName evidence="7">Unannotated protein</fullName>
    </submittedName>
</protein>
<proteinExistence type="predicted"/>
<sequence length="159" mass="16686">MNSKVIELTVNSDACSVRCVGLTSLAEVLRDQVNLTSIKIGCGEGYCGSCVVRVDGEPVVSCLMPAVMCAGRSVETLGESTDFSDLEVRLQRALCGSDAVQCGMCIPGIVMLMSTLIDQGELNAVSDIPAALVGSICRCSGYTRIINAIAQVMQEGDSR</sequence>
<evidence type="ECO:0000256" key="4">
    <source>
        <dbReference type="ARBA" id="ARBA00023004"/>
    </source>
</evidence>
<name>A0A6J7AKP2_9ZZZZ</name>
<dbReference type="InterPro" id="IPR012675">
    <property type="entry name" value="Beta-grasp_dom_sf"/>
</dbReference>